<evidence type="ECO:0000256" key="3">
    <source>
        <dbReference type="ARBA" id="ARBA00023125"/>
    </source>
</evidence>
<evidence type="ECO:0000256" key="5">
    <source>
        <dbReference type="ARBA" id="ARBA00023242"/>
    </source>
</evidence>
<dbReference type="FunFam" id="1.10.10.60:FF:000019">
    <property type="entry name" value="Ligand-dependent corepressor isoform 1"/>
    <property type="match status" value="1"/>
</dbReference>
<feature type="region of interest" description="Disordered" evidence="7">
    <location>
        <begin position="1123"/>
        <end position="1150"/>
    </location>
</feature>
<feature type="compositionally biased region" description="Polar residues" evidence="7">
    <location>
        <begin position="485"/>
        <end position="503"/>
    </location>
</feature>
<feature type="compositionally biased region" description="Basic residues" evidence="7">
    <location>
        <begin position="1288"/>
        <end position="1297"/>
    </location>
</feature>
<dbReference type="GO" id="GO:0005634">
    <property type="term" value="C:nucleus"/>
    <property type="evidence" value="ECO:0007669"/>
    <property type="project" value="UniProtKB-SubCell"/>
</dbReference>
<feature type="compositionally biased region" description="Basic and acidic residues" evidence="7">
    <location>
        <begin position="290"/>
        <end position="299"/>
    </location>
</feature>
<dbReference type="GO" id="GO:0006357">
    <property type="term" value="P:regulation of transcription by RNA polymerase II"/>
    <property type="evidence" value="ECO:0007669"/>
    <property type="project" value="TreeGrafter"/>
</dbReference>
<proteinExistence type="predicted"/>
<dbReference type="GO" id="GO:0003677">
    <property type="term" value="F:DNA binding"/>
    <property type="evidence" value="ECO:0007669"/>
    <property type="project" value="UniProtKB-UniRule"/>
</dbReference>
<dbReference type="InterPro" id="IPR009057">
    <property type="entry name" value="Homeodomain-like_sf"/>
</dbReference>
<feature type="compositionally biased region" description="Polar residues" evidence="7">
    <location>
        <begin position="1322"/>
        <end position="1337"/>
    </location>
</feature>
<feature type="region of interest" description="Disordered" evidence="7">
    <location>
        <begin position="1956"/>
        <end position="1996"/>
    </location>
</feature>
<dbReference type="InterPro" id="IPR007889">
    <property type="entry name" value="HTH_Psq"/>
</dbReference>
<feature type="region of interest" description="Disordered" evidence="7">
    <location>
        <begin position="921"/>
        <end position="991"/>
    </location>
</feature>
<feature type="region of interest" description="Disordered" evidence="7">
    <location>
        <begin position="1269"/>
        <end position="1341"/>
    </location>
</feature>
<dbReference type="Pfam" id="PF05225">
    <property type="entry name" value="HTH_psq"/>
    <property type="match status" value="2"/>
</dbReference>
<keyword evidence="5 6" id="KW-0539">Nucleus</keyword>
<dbReference type="PANTHER" id="PTHR21545">
    <property type="entry name" value="TRANSCRIPTION FACTOR MLR1/2"/>
    <property type="match status" value="1"/>
</dbReference>
<evidence type="ECO:0000313" key="10">
    <source>
        <dbReference type="Proteomes" id="UP001239994"/>
    </source>
</evidence>
<feature type="DNA-binding region" description="H-T-H motif" evidence="6">
    <location>
        <begin position="447"/>
        <end position="467"/>
    </location>
</feature>
<evidence type="ECO:0000256" key="2">
    <source>
        <dbReference type="ARBA" id="ARBA00023015"/>
    </source>
</evidence>
<evidence type="ECO:0000256" key="6">
    <source>
        <dbReference type="PROSITE-ProRule" id="PRU00320"/>
    </source>
</evidence>
<feature type="region of interest" description="Disordered" evidence="7">
    <location>
        <begin position="711"/>
        <end position="783"/>
    </location>
</feature>
<keyword evidence="2" id="KW-0805">Transcription regulation</keyword>
<keyword evidence="3 6" id="KW-0238">DNA-binding</keyword>
<feature type="compositionally biased region" description="Pro residues" evidence="7">
    <location>
        <begin position="28"/>
        <end position="38"/>
    </location>
</feature>
<organism evidence="9 10">
    <name type="scientific">Electrophorus voltai</name>
    <dbReference type="NCBI Taxonomy" id="2609070"/>
    <lineage>
        <taxon>Eukaryota</taxon>
        <taxon>Metazoa</taxon>
        <taxon>Chordata</taxon>
        <taxon>Craniata</taxon>
        <taxon>Vertebrata</taxon>
        <taxon>Euteleostomi</taxon>
        <taxon>Actinopterygii</taxon>
        <taxon>Neopterygii</taxon>
        <taxon>Teleostei</taxon>
        <taxon>Ostariophysi</taxon>
        <taxon>Gymnotiformes</taxon>
        <taxon>Gymnotoidei</taxon>
        <taxon>Gymnotidae</taxon>
        <taxon>Electrophorus</taxon>
    </lineage>
</organism>
<dbReference type="InterPro" id="IPR028104">
    <property type="entry name" value="DUF4553"/>
</dbReference>
<feature type="compositionally biased region" description="Polar residues" evidence="7">
    <location>
        <begin position="1956"/>
        <end position="1972"/>
    </location>
</feature>
<reference evidence="9" key="1">
    <citation type="submission" date="2023-03" db="EMBL/GenBank/DDBJ databases">
        <title>Electrophorus voltai genome.</title>
        <authorList>
            <person name="Bian C."/>
        </authorList>
    </citation>
    <scope>NUCLEOTIDE SEQUENCE</scope>
    <source>
        <strain evidence="9">CB-2022</strain>
        <tissue evidence="9">Muscle</tissue>
    </source>
</reference>
<dbReference type="Gene3D" id="1.10.10.60">
    <property type="entry name" value="Homeodomain-like"/>
    <property type="match status" value="2"/>
</dbReference>
<evidence type="ECO:0000259" key="8">
    <source>
        <dbReference type="PROSITE" id="PS50960"/>
    </source>
</evidence>
<sequence length="2012" mass="222803">MYRRVPGRTPQSSLLLHDHLPIVASPGSSPPAETPPPQGLSTSDKLQCQADRFLHAVFCKKEFPESCDPSIPLAAQELMRKMIRQFAIEFASKSQAFLGRDSLRAGSAELPKLADPDGPLDLRTSEKRVMLPKDKAVKEWTLSASLSFVRSPVRFSSSHPPPLRRPIREDCLDRSSEFAEGLLSKALKDIRSGSLDIHKAAILYGIPQKTLQLQTEALLQRQRSAGLPRLPNGENGVNPEAVCQAGETQLVLQKVAAWARSQSDLPAFPPVESTEASSYLHRLTLQRVSQLRERSDRPLSKPSTPTPPQSPAAGAAAHIRIPQVRASGAQPKPPLELAGLDAAYQASRSLDSTTALHKLKTILPKQGLAEGPSGLEVRLLQGDVPPLCVGGKNGVVGGSATATTDDCGEDGERRDKQPRKKRGRYRQYDHDILEEAIAMVMGGKMSVSKAQGIYGVPHSTLEYKVKERMGTLKTPPKKKLRLTEAGTSGSINSGRTTNASTTAYKRYEQGPVDPSSGASRSSVYRTQGLARQSCSSSLRPMDEDQCRQGGDNEASEDCRGTVLERVLSSLCSYHRILFYHMLQDIREDHRESLALRDAHRRLSKTEPHCCHTGRKPPDETSMCPAGSTCAACLTTCRLRTCAVTSVCVCMKTLTGLACQNVALGCVGKVICPSCTVCFAHHKILACQHQHNGDDADNTHAGKKRSVIQPPGHLSQDACAGCRSPSPPPLSPVPIDADFKMSEKNMGCCGQERSTPPPPLLPHRTETEVQHSRTVPGGATCPPVVKEGLTSEAYAKTEKENGDQCGSLMGEFMDKFTEKLKVIQPTPSSQVVQNSKVCDDAHLTEIITTVLHNSSNKEYNLTELLEQHVTTEQRSPQTRSRRRQEVLATVSKSNVPASCRELTWLDHPVCRSKLVHERSNYPKNIKSDLPSTSSVVEKSSVPEQTSKMAEMVPTQDLSVSQNSSSDSSRPISNVNCESPSQEEEEKPLQTANQRELLPLSKTDCVCHEKTIAEAFQGKIKALKKRGKVGRSRRNIVPPQRFSSYVTEPRKMYYAACFSESIFNRRTPKVKATSKYGSPEGEYHTYTETGTEHPVKTEGQDHILHPQRQEKNTFTVSLEKMGEDQIGGNSCLKRSPRTMKKSNENSTSPSKRLKCGLESQSAELTLCQSVDTDDCKDTRKSSIKYSSPIKLMLVSPVKGEDGIKYTLKAADSSSYSHGEMFDPCVEASWAGNAVKDLNEYLRTDSVESAEFESISSKLPKETESCDEADLDNHANGSGETFPATRETTPVKRRPGRPKKLGPQIEKAVKRPIGRPPKPKAGEISSLNGKNVVNQGANDISSEEDGNKNLKITIMYGRSRKARRVVSEDFGHLSTEQHLYEGDTNSTNKTYSRWMNTSGNSVLAAKDQLEDLNFVTPCLEDKGIIRSSSNIKCQKQNDMAVTRKPGRPPKVKISGISVTVTTVSPRQRKIHMRRDMKESPLQRRFLAMECESSKEQKTINQQPDDILRSEMDTMKQDTEQSQVSLAPVRHSVRERKPSIHLLHSVATARSFSRSNALVQRSHKLLMNSANIKTRYLMQCGPKVASNNALSNKRSTLSCMQDVVRFSGISVDSIFASNESLKWWPISASPETLNEELSRRIKLMSDTWVSDALEANTSEDTKMNQMSKPCEKITSSAESSSSAVKMLFEKNYSMEKLCSWFMQTTETQSLAIVKKVSARNRYEAFHYNPIRPTCSVNVCRSPQAERLRKHVKKFAKVVPKSPAMYQRAEMYNTRRSLAKTYPFTPSKAVLIPGEKQKTSRSCGTWHVYQTALLRARMKFKTRAKKILTNKVEDKVHRNQIGSSIQKTSVLKELLTSLNEKQDASKFTESKSIEVKASKKTMDIAAISREQRISSKAWSPETLKECRVFLKKINSPNTKLMTEECNICTVKFNISPAGCEIAMEQEEKKSDEVVKFEKTCSSSRKPPSSAMNQSTVNKLGRKRGSCRGESPPAKLARQSRSSRGVLGARWCDFVLGF</sequence>
<feature type="compositionally biased region" description="Polar residues" evidence="7">
    <location>
        <begin position="928"/>
        <end position="946"/>
    </location>
</feature>
<feature type="compositionally biased region" description="Polar residues" evidence="7">
    <location>
        <begin position="516"/>
        <end position="538"/>
    </location>
</feature>
<name>A0AAD8Z696_9TELE</name>
<feature type="region of interest" description="Disordered" evidence="7">
    <location>
        <begin position="867"/>
        <end position="888"/>
    </location>
</feature>
<feature type="compositionally biased region" description="Low complexity" evidence="7">
    <location>
        <begin position="957"/>
        <end position="971"/>
    </location>
</feature>
<dbReference type="PANTHER" id="PTHR21545:SF10">
    <property type="entry name" value="LIGAND-DEPENDENT NUCLEAR RECEPTOR COREPRESSOR-LIKE PROTEIN"/>
    <property type="match status" value="1"/>
</dbReference>
<evidence type="ECO:0000256" key="1">
    <source>
        <dbReference type="ARBA" id="ARBA00004123"/>
    </source>
</evidence>
<keyword evidence="10" id="KW-1185">Reference proteome</keyword>
<comment type="caution">
    <text evidence="9">The sequence shown here is derived from an EMBL/GenBank/DDBJ whole genome shotgun (WGS) entry which is preliminary data.</text>
</comment>
<feature type="region of interest" description="Disordered" evidence="7">
    <location>
        <begin position="472"/>
        <end position="555"/>
    </location>
</feature>
<feature type="region of interest" description="Disordered" evidence="7">
    <location>
        <begin position="398"/>
        <end position="425"/>
    </location>
</feature>
<evidence type="ECO:0000313" key="9">
    <source>
        <dbReference type="EMBL" id="KAK1792128.1"/>
    </source>
</evidence>
<dbReference type="PROSITE" id="PS50960">
    <property type="entry name" value="HTH_PSQ"/>
    <property type="match status" value="1"/>
</dbReference>
<evidence type="ECO:0000256" key="7">
    <source>
        <dbReference type="SAM" id="MobiDB-lite"/>
    </source>
</evidence>
<evidence type="ECO:0000256" key="4">
    <source>
        <dbReference type="ARBA" id="ARBA00023163"/>
    </source>
</evidence>
<dbReference type="EMBL" id="JAROKS010000019">
    <property type="protein sequence ID" value="KAK1792128.1"/>
    <property type="molecule type" value="Genomic_DNA"/>
</dbReference>
<protein>
    <recommendedName>
        <fullName evidence="8">HTH psq-type domain-containing protein</fullName>
    </recommendedName>
</protein>
<dbReference type="Proteomes" id="UP001239994">
    <property type="component" value="Unassembled WGS sequence"/>
</dbReference>
<gene>
    <name evidence="9" type="ORF">P4O66_001903</name>
</gene>
<feature type="compositionally biased region" description="Basic residues" evidence="7">
    <location>
        <begin position="416"/>
        <end position="425"/>
    </location>
</feature>
<accession>A0AAD8Z696</accession>
<feature type="region of interest" description="Disordered" evidence="7">
    <location>
        <begin position="290"/>
        <end position="316"/>
    </location>
</feature>
<dbReference type="SUPFAM" id="SSF46689">
    <property type="entry name" value="Homeodomain-like"/>
    <property type="match status" value="2"/>
</dbReference>
<comment type="subcellular location">
    <subcellularLocation>
        <location evidence="1 6">Nucleus</location>
    </subcellularLocation>
</comment>
<keyword evidence="4" id="KW-0804">Transcription</keyword>
<dbReference type="Pfam" id="PF15090">
    <property type="entry name" value="DUF4553"/>
    <property type="match status" value="1"/>
</dbReference>
<feature type="domain" description="HTH psq-type" evidence="8">
    <location>
        <begin position="419"/>
        <end position="471"/>
    </location>
</feature>
<feature type="region of interest" description="Disordered" evidence="7">
    <location>
        <begin position="21"/>
        <end position="43"/>
    </location>
</feature>